<dbReference type="Gene3D" id="3.40.140.10">
    <property type="entry name" value="Cytidine Deaminase, domain 2"/>
    <property type="match status" value="1"/>
</dbReference>
<keyword evidence="5" id="KW-0482">Metalloprotease</keyword>
<dbReference type="GO" id="GO:0006508">
    <property type="term" value="P:proteolysis"/>
    <property type="evidence" value="ECO:0007669"/>
    <property type="project" value="UniProtKB-KW"/>
</dbReference>
<reference evidence="7" key="1">
    <citation type="journal article" date="2015" name="Nature">
        <title>Complex archaea that bridge the gap between prokaryotes and eukaryotes.</title>
        <authorList>
            <person name="Spang A."/>
            <person name="Saw J.H."/>
            <person name="Jorgensen S.L."/>
            <person name="Zaremba-Niedzwiedzka K."/>
            <person name="Martijn J."/>
            <person name="Lind A.E."/>
            <person name="van Eijk R."/>
            <person name="Schleper C."/>
            <person name="Guy L."/>
            <person name="Ettema T.J."/>
        </authorList>
    </citation>
    <scope>NUCLEOTIDE SEQUENCE</scope>
</reference>
<dbReference type="InterPro" id="IPR001405">
    <property type="entry name" value="UPF0758"/>
</dbReference>
<protein>
    <recommendedName>
        <fullName evidence="6">MPN domain-containing protein</fullName>
    </recommendedName>
</protein>
<comment type="caution">
    <text evidence="7">The sequence shown here is derived from an EMBL/GenBank/DDBJ whole genome shotgun (WGS) entry which is preliminary data.</text>
</comment>
<evidence type="ECO:0000313" key="7">
    <source>
        <dbReference type="EMBL" id="KKN00820.1"/>
    </source>
</evidence>
<evidence type="ECO:0000256" key="2">
    <source>
        <dbReference type="ARBA" id="ARBA00022723"/>
    </source>
</evidence>
<organism evidence="7">
    <name type="scientific">marine sediment metagenome</name>
    <dbReference type="NCBI Taxonomy" id="412755"/>
    <lineage>
        <taxon>unclassified sequences</taxon>
        <taxon>metagenomes</taxon>
        <taxon>ecological metagenomes</taxon>
    </lineage>
</organism>
<dbReference type="InterPro" id="IPR025657">
    <property type="entry name" value="RadC_JAB"/>
</dbReference>
<keyword evidence="2" id="KW-0479">Metal-binding</keyword>
<dbReference type="GO" id="GO:0008237">
    <property type="term" value="F:metallopeptidase activity"/>
    <property type="evidence" value="ECO:0007669"/>
    <property type="project" value="UniProtKB-KW"/>
</dbReference>
<dbReference type="PROSITE" id="PS50249">
    <property type="entry name" value="MPN"/>
    <property type="match status" value="1"/>
</dbReference>
<gene>
    <name evidence="7" type="ORF">LCGC14_1134020</name>
</gene>
<name>A0A0F9M0C3_9ZZZZ</name>
<dbReference type="InterPro" id="IPR020891">
    <property type="entry name" value="UPF0758_CS"/>
</dbReference>
<dbReference type="PANTHER" id="PTHR30471:SF3">
    <property type="entry name" value="UPF0758 PROTEIN YEES-RELATED"/>
    <property type="match status" value="1"/>
</dbReference>
<accession>A0A0F9M0C3</accession>
<dbReference type="PANTHER" id="PTHR30471">
    <property type="entry name" value="DNA REPAIR PROTEIN RADC"/>
    <property type="match status" value="1"/>
</dbReference>
<dbReference type="NCBIfam" id="NF000642">
    <property type="entry name" value="PRK00024.1"/>
    <property type="match status" value="1"/>
</dbReference>
<evidence type="ECO:0000256" key="1">
    <source>
        <dbReference type="ARBA" id="ARBA00022670"/>
    </source>
</evidence>
<feature type="domain" description="MPN" evidence="6">
    <location>
        <begin position="111"/>
        <end position="233"/>
    </location>
</feature>
<dbReference type="CDD" id="cd08071">
    <property type="entry name" value="MPN_DUF2466"/>
    <property type="match status" value="1"/>
</dbReference>
<evidence type="ECO:0000256" key="4">
    <source>
        <dbReference type="ARBA" id="ARBA00022833"/>
    </source>
</evidence>
<evidence type="ECO:0000256" key="3">
    <source>
        <dbReference type="ARBA" id="ARBA00022801"/>
    </source>
</evidence>
<proteinExistence type="predicted"/>
<dbReference type="PROSITE" id="PS01302">
    <property type="entry name" value="UPF0758"/>
    <property type="match status" value="1"/>
</dbReference>
<evidence type="ECO:0000259" key="6">
    <source>
        <dbReference type="PROSITE" id="PS50249"/>
    </source>
</evidence>
<keyword evidence="1" id="KW-0645">Protease</keyword>
<dbReference type="InterPro" id="IPR046778">
    <property type="entry name" value="UPF0758_N"/>
</dbReference>
<dbReference type="Pfam" id="PF20582">
    <property type="entry name" value="UPF0758_N"/>
    <property type="match status" value="1"/>
</dbReference>
<feature type="non-terminal residue" evidence="7">
    <location>
        <position position="1"/>
    </location>
</feature>
<dbReference type="GO" id="GO:0046872">
    <property type="term" value="F:metal ion binding"/>
    <property type="evidence" value="ECO:0007669"/>
    <property type="project" value="UniProtKB-KW"/>
</dbReference>
<keyword evidence="4" id="KW-0862">Zinc</keyword>
<dbReference type="EMBL" id="LAZR01005331">
    <property type="protein sequence ID" value="KKN00820.1"/>
    <property type="molecule type" value="Genomic_DNA"/>
</dbReference>
<sequence>EHSERRKNRSLPKEQGHRWRLREKFLKGGLKGFLDYEIIELLLILGTPRRDCKQQAKEALKIFQSLRGVLGAPFDELQKIKGIGPHNIFGLKLIQEVSRRFLKERMMSRPYCHSSKEVFDYLYHALRDLRKEKFKVLFLDAKNQILEEETVFEGTVDSSAVYPREIMKKALRWDASSLIFVHNHPSGDPEPSVSDREITKELVFAANVMQLKVLDHIIIGNNCYFSMADEGMIEDYDIMFQDFNKRDHERKKN</sequence>
<dbReference type="NCBIfam" id="TIGR00608">
    <property type="entry name" value="radc"/>
    <property type="match status" value="1"/>
</dbReference>
<dbReference type="AlphaFoldDB" id="A0A0F9M0C3"/>
<dbReference type="Pfam" id="PF04002">
    <property type="entry name" value="RadC"/>
    <property type="match status" value="1"/>
</dbReference>
<keyword evidence="3" id="KW-0378">Hydrolase</keyword>
<dbReference type="InterPro" id="IPR037518">
    <property type="entry name" value="MPN"/>
</dbReference>
<evidence type="ECO:0000256" key="5">
    <source>
        <dbReference type="ARBA" id="ARBA00023049"/>
    </source>
</evidence>